<feature type="compositionally biased region" description="Polar residues" evidence="1">
    <location>
        <begin position="73"/>
        <end position="82"/>
    </location>
</feature>
<organism evidence="2 3">
    <name type="scientific">Stachybotrys elegans</name>
    <dbReference type="NCBI Taxonomy" id="80388"/>
    <lineage>
        <taxon>Eukaryota</taxon>
        <taxon>Fungi</taxon>
        <taxon>Dikarya</taxon>
        <taxon>Ascomycota</taxon>
        <taxon>Pezizomycotina</taxon>
        <taxon>Sordariomycetes</taxon>
        <taxon>Hypocreomycetidae</taxon>
        <taxon>Hypocreales</taxon>
        <taxon>Stachybotryaceae</taxon>
        <taxon>Stachybotrys</taxon>
    </lineage>
</organism>
<name>A0A8K0SNE4_9HYPO</name>
<proteinExistence type="predicted"/>
<dbReference type="Proteomes" id="UP000813444">
    <property type="component" value="Unassembled WGS sequence"/>
</dbReference>
<evidence type="ECO:0000313" key="3">
    <source>
        <dbReference type="Proteomes" id="UP000813444"/>
    </source>
</evidence>
<feature type="region of interest" description="Disordered" evidence="1">
    <location>
        <begin position="63"/>
        <end position="82"/>
    </location>
</feature>
<evidence type="ECO:0000256" key="1">
    <source>
        <dbReference type="SAM" id="MobiDB-lite"/>
    </source>
</evidence>
<accession>A0A8K0SNE4</accession>
<keyword evidence="3" id="KW-1185">Reference proteome</keyword>
<evidence type="ECO:0000313" key="2">
    <source>
        <dbReference type="EMBL" id="KAH7310587.1"/>
    </source>
</evidence>
<sequence>MRIMEIAATFLGPHDARGFAAQIEPNSALAEGDWTWIVYANFPMPSRAYFSIASPADPSWLKHFNDDRLPKKNNGTISESPT</sequence>
<comment type="caution">
    <text evidence="2">The sequence shown here is derived from an EMBL/GenBank/DDBJ whole genome shotgun (WGS) entry which is preliminary data.</text>
</comment>
<protein>
    <submittedName>
        <fullName evidence="2">Uncharacterized protein</fullName>
    </submittedName>
</protein>
<dbReference type="EMBL" id="JAGPNK010000012">
    <property type="protein sequence ID" value="KAH7310587.1"/>
    <property type="molecule type" value="Genomic_DNA"/>
</dbReference>
<reference evidence="2" key="1">
    <citation type="journal article" date="2021" name="Nat. Commun.">
        <title>Genetic determinants of endophytism in the Arabidopsis root mycobiome.</title>
        <authorList>
            <person name="Mesny F."/>
            <person name="Miyauchi S."/>
            <person name="Thiergart T."/>
            <person name="Pickel B."/>
            <person name="Atanasova L."/>
            <person name="Karlsson M."/>
            <person name="Huettel B."/>
            <person name="Barry K.W."/>
            <person name="Haridas S."/>
            <person name="Chen C."/>
            <person name="Bauer D."/>
            <person name="Andreopoulos W."/>
            <person name="Pangilinan J."/>
            <person name="LaButti K."/>
            <person name="Riley R."/>
            <person name="Lipzen A."/>
            <person name="Clum A."/>
            <person name="Drula E."/>
            <person name="Henrissat B."/>
            <person name="Kohler A."/>
            <person name="Grigoriev I.V."/>
            <person name="Martin F.M."/>
            <person name="Hacquard S."/>
        </authorList>
    </citation>
    <scope>NUCLEOTIDE SEQUENCE</scope>
    <source>
        <strain evidence="2">MPI-CAGE-CH-0235</strain>
    </source>
</reference>
<gene>
    <name evidence="2" type="ORF">B0I35DRAFT_514640</name>
</gene>
<dbReference type="AlphaFoldDB" id="A0A8K0SNE4"/>